<evidence type="ECO:0000256" key="5">
    <source>
        <dbReference type="HAMAP-Rule" id="MF_00527"/>
    </source>
</evidence>
<dbReference type="RefSeq" id="WP_377044895.1">
    <property type="nucleotide sequence ID" value="NZ_JBHLUN010000008.1"/>
</dbReference>
<dbReference type="InterPro" id="IPR036995">
    <property type="entry name" value="MPG_sf"/>
</dbReference>
<protein>
    <recommendedName>
        <fullName evidence="5">Putative 3-methyladenine DNA glycosylase</fullName>
        <ecNumber evidence="5">3.2.2.-</ecNumber>
    </recommendedName>
</protein>
<dbReference type="Proteomes" id="UP001589865">
    <property type="component" value="Unassembled WGS sequence"/>
</dbReference>
<organism evidence="6 7">
    <name type="scientific">Roseomonas elaeocarpi</name>
    <dbReference type="NCBI Taxonomy" id="907779"/>
    <lineage>
        <taxon>Bacteria</taxon>
        <taxon>Pseudomonadati</taxon>
        <taxon>Pseudomonadota</taxon>
        <taxon>Alphaproteobacteria</taxon>
        <taxon>Acetobacterales</taxon>
        <taxon>Roseomonadaceae</taxon>
        <taxon>Roseomonas</taxon>
    </lineage>
</organism>
<dbReference type="PANTHER" id="PTHR10429">
    <property type="entry name" value="DNA-3-METHYLADENINE GLYCOSYLASE"/>
    <property type="match status" value="1"/>
</dbReference>
<sequence length="211" mass="22015">MVPAPQTPAHTHGSIVIDLSSPILPPGFFAAPAPVLARQLIGARLLVDGVGGTIVETEAYDSTDPASHSFSGPTARNAAMFGPPGHAYVYRSYGMHWCLNLVCGPVAGGAVLLRALVPEDGIPLMRERRGPVPDRDLCRGPGRLCQALGVTVAHDGLPLDAPPFHLIPGPAEGMGEGAVVAGPRIGITRGADTPWRFSLRGSRFLSRPARG</sequence>
<dbReference type="CDD" id="cd00540">
    <property type="entry name" value="AAG"/>
    <property type="match status" value="1"/>
</dbReference>
<keyword evidence="4 5" id="KW-0234">DNA repair</keyword>
<comment type="similarity">
    <text evidence="1 5">Belongs to the DNA glycosylase MPG family.</text>
</comment>
<evidence type="ECO:0000313" key="7">
    <source>
        <dbReference type="Proteomes" id="UP001589865"/>
    </source>
</evidence>
<dbReference type="InterPro" id="IPR003180">
    <property type="entry name" value="MPG"/>
</dbReference>
<gene>
    <name evidence="6" type="ORF">ACFFGY_12895</name>
</gene>
<dbReference type="PANTHER" id="PTHR10429:SF0">
    <property type="entry name" value="DNA-3-METHYLADENINE GLYCOSYLASE"/>
    <property type="match status" value="1"/>
</dbReference>
<keyword evidence="2 5" id="KW-0227">DNA damage</keyword>
<reference evidence="6 7" key="1">
    <citation type="submission" date="2024-09" db="EMBL/GenBank/DDBJ databases">
        <authorList>
            <person name="Sun Q."/>
            <person name="Mori K."/>
        </authorList>
    </citation>
    <scope>NUCLEOTIDE SEQUENCE [LARGE SCALE GENOMIC DNA]</scope>
    <source>
        <strain evidence="6 7">TBRC 5777</strain>
    </source>
</reference>
<dbReference type="NCBIfam" id="TIGR00567">
    <property type="entry name" value="3mg"/>
    <property type="match status" value="1"/>
</dbReference>
<dbReference type="GO" id="GO:0016798">
    <property type="term" value="F:hydrolase activity, acting on glycosyl bonds"/>
    <property type="evidence" value="ECO:0007669"/>
    <property type="project" value="UniProtKB-KW"/>
</dbReference>
<keyword evidence="3 5" id="KW-0378">Hydrolase</keyword>
<keyword evidence="6" id="KW-0326">Glycosidase</keyword>
<dbReference type="InterPro" id="IPR011034">
    <property type="entry name" value="Formyl_transferase-like_C_sf"/>
</dbReference>
<evidence type="ECO:0000256" key="3">
    <source>
        <dbReference type="ARBA" id="ARBA00022801"/>
    </source>
</evidence>
<dbReference type="HAMAP" id="MF_00527">
    <property type="entry name" value="3MGH"/>
    <property type="match status" value="1"/>
</dbReference>
<dbReference type="Gene3D" id="3.10.300.10">
    <property type="entry name" value="Methylpurine-DNA glycosylase (MPG)"/>
    <property type="match status" value="1"/>
</dbReference>
<evidence type="ECO:0000313" key="6">
    <source>
        <dbReference type="EMBL" id="MFC0409148.1"/>
    </source>
</evidence>
<dbReference type="EC" id="3.2.2.-" evidence="5"/>
<keyword evidence="7" id="KW-1185">Reference proteome</keyword>
<proteinExistence type="inferred from homology"/>
<dbReference type="SUPFAM" id="SSF50486">
    <property type="entry name" value="FMT C-terminal domain-like"/>
    <property type="match status" value="1"/>
</dbReference>
<evidence type="ECO:0000256" key="4">
    <source>
        <dbReference type="ARBA" id="ARBA00023204"/>
    </source>
</evidence>
<dbReference type="NCBIfam" id="NF002003">
    <property type="entry name" value="PRK00802.1-3"/>
    <property type="match status" value="1"/>
</dbReference>
<evidence type="ECO:0000256" key="1">
    <source>
        <dbReference type="ARBA" id="ARBA00009232"/>
    </source>
</evidence>
<dbReference type="Pfam" id="PF02245">
    <property type="entry name" value="Pur_DNA_glyco"/>
    <property type="match status" value="1"/>
</dbReference>
<dbReference type="EMBL" id="JBHLUN010000008">
    <property type="protein sequence ID" value="MFC0409148.1"/>
    <property type="molecule type" value="Genomic_DNA"/>
</dbReference>
<comment type="caution">
    <text evidence="6">The sequence shown here is derived from an EMBL/GenBank/DDBJ whole genome shotgun (WGS) entry which is preliminary data.</text>
</comment>
<accession>A0ABV6JTT9</accession>
<evidence type="ECO:0000256" key="2">
    <source>
        <dbReference type="ARBA" id="ARBA00022763"/>
    </source>
</evidence>
<name>A0ABV6JTT9_9PROT</name>